<dbReference type="EMBL" id="AEYP01051911">
    <property type="status" value="NOT_ANNOTATED_CDS"/>
    <property type="molecule type" value="Genomic_DNA"/>
</dbReference>
<dbReference type="EMBL" id="AEYP01051909">
    <property type="status" value="NOT_ANNOTATED_CDS"/>
    <property type="molecule type" value="Genomic_DNA"/>
</dbReference>
<protein>
    <submittedName>
        <fullName evidence="1">Uncharacterized protein</fullName>
    </submittedName>
</protein>
<dbReference type="EMBL" id="AEYP01051910">
    <property type="status" value="NOT_ANNOTATED_CDS"/>
    <property type="molecule type" value="Genomic_DNA"/>
</dbReference>
<organism evidence="1">
    <name type="scientific">Mustela putorius furo</name>
    <name type="common">European domestic ferret</name>
    <name type="synonym">Mustela furo</name>
    <dbReference type="NCBI Taxonomy" id="9669"/>
    <lineage>
        <taxon>Eukaryota</taxon>
        <taxon>Metazoa</taxon>
        <taxon>Chordata</taxon>
        <taxon>Craniata</taxon>
        <taxon>Vertebrata</taxon>
        <taxon>Euteleostomi</taxon>
        <taxon>Mammalia</taxon>
        <taxon>Eutheria</taxon>
        <taxon>Laurasiatheria</taxon>
        <taxon>Carnivora</taxon>
        <taxon>Caniformia</taxon>
        <taxon>Musteloidea</taxon>
        <taxon>Mustelidae</taxon>
        <taxon>Mustelinae</taxon>
        <taxon>Mustela</taxon>
    </lineage>
</organism>
<proteinExistence type="predicted"/>
<dbReference type="InParanoid" id="M3Y0F0"/>
<dbReference type="Ensembl" id="ENSMPUT00000004885.1">
    <property type="protein sequence ID" value="ENSMPUP00000004801.1"/>
    <property type="gene ID" value="ENSMPUG00000004841.1"/>
</dbReference>
<dbReference type="AlphaFoldDB" id="M3Y0F0"/>
<sequence length="136" mass="15101">RQSVRLEANILCTIENSVAVIAFLDVSCYDRYGHANSLQILFCSFVHHLCHCSTTADPGLCVKYQEPVQLLAHETSLNLPGLYQLSFLRRRCSSPALSVTAWESSCNSLLVGQTFPRTEITLYSLSLIRNTGASTF</sequence>
<dbReference type="HOGENOM" id="CLU_1880190_0_0_1"/>
<reference evidence="1" key="1">
    <citation type="submission" date="2024-06" db="UniProtKB">
        <authorList>
            <consortium name="Ensembl"/>
        </authorList>
    </citation>
    <scope>IDENTIFICATION</scope>
</reference>
<name>M3Y0F0_MUSPF</name>
<dbReference type="EMBL" id="AEYP01051908">
    <property type="status" value="NOT_ANNOTATED_CDS"/>
    <property type="molecule type" value="Genomic_DNA"/>
</dbReference>
<accession>M3Y0F0</accession>
<evidence type="ECO:0000313" key="1">
    <source>
        <dbReference type="Ensembl" id="ENSMPUP00000004801.1"/>
    </source>
</evidence>
<dbReference type="EMBL" id="AEYP01051912">
    <property type="status" value="NOT_ANNOTATED_CDS"/>
    <property type="molecule type" value="Genomic_DNA"/>
</dbReference>